<dbReference type="Gene3D" id="3.40.1800.20">
    <property type="match status" value="1"/>
</dbReference>
<evidence type="ECO:0000259" key="12">
    <source>
        <dbReference type="PROSITE" id="PS51915"/>
    </source>
</evidence>
<reference evidence="14" key="1">
    <citation type="submission" date="2013-09" db="EMBL/GenBank/DDBJ databases">
        <title>The Genome Sequence of Anopheles culicifacies species A.</title>
        <authorList>
            <consortium name="The Broad Institute Genomics Platform"/>
            <person name="Neafsey D.E."/>
            <person name="Besansky N."/>
            <person name="Howell P."/>
            <person name="Walton C."/>
            <person name="Young S.K."/>
            <person name="Zeng Q."/>
            <person name="Gargeya S."/>
            <person name="Fitzgerald M."/>
            <person name="Haas B."/>
            <person name="Abouelleil A."/>
            <person name="Allen A.W."/>
            <person name="Alvarado L."/>
            <person name="Arachchi H.M."/>
            <person name="Berlin A.M."/>
            <person name="Chapman S.B."/>
            <person name="Gainer-Dewar J."/>
            <person name="Goldberg J."/>
            <person name="Griggs A."/>
            <person name="Gujja S."/>
            <person name="Hansen M."/>
            <person name="Howarth C."/>
            <person name="Imamovic A."/>
            <person name="Ireland A."/>
            <person name="Larimer J."/>
            <person name="McCowan C."/>
            <person name="Murphy C."/>
            <person name="Pearson M."/>
            <person name="Poon T.W."/>
            <person name="Priest M."/>
            <person name="Roberts A."/>
            <person name="Saif S."/>
            <person name="Shea T."/>
            <person name="Sisk P."/>
            <person name="Sykes S."/>
            <person name="Wortman J."/>
            <person name="Nusbaum C."/>
            <person name="Birren B."/>
        </authorList>
    </citation>
    <scope>NUCLEOTIDE SEQUENCE [LARGE SCALE GENOMIC DNA]</scope>
    <source>
        <strain evidence="14">A-37</strain>
    </source>
</reference>
<evidence type="ECO:0000256" key="5">
    <source>
        <dbReference type="ARBA" id="ARBA00022833"/>
    </source>
</evidence>
<feature type="domain" description="C2H2-type" evidence="11">
    <location>
        <begin position="337"/>
        <end position="364"/>
    </location>
</feature>
<evidence type="ECO:0000256" key="1">
    <source>
        <dbReference type="ARBA" id="ARBA00004123"/>
    </source>
</evidence>
<dbReference type="EMBL" id="AXCM01002532">
    <property type="status" value="NOT_ANNOTATED_CDS"/>
    <property type="molecule type" value="Genomic_DNA"/>
</dbReference>
<keyword evidence="5 10" id="KW-0862">Zinc</keyword>
<dbReference type="InterPro" id="IPR036236">
    <property type="entry name" value="Znf_C2H2_sf"/>
</dbReference>
<dbReference type="EnsemblMetazoa" id="ACUA024480-RA">
    <property type="protein sequence ID" value="ACUA024480-PA"/>
    <property type="gene ID" value="ACUA024480"/>
</dbReference>
<dbReference type="PROSITE" id="PS51915">
    <property type="entry name" value="ZAD"/>
    <property type="match status" value="1"/>
</dbReference>
<accession>A0A182MRF3</accession>
<dbReference type="Gene3D" id="3.30.160.60">
    <property type="entry name" value="Classic Zinc Finger"/>
    <property type="match status" value="4"/>
</dbReference>
<evidence type="ECO:0000313" key="14">
    <source>
        <dbReference type="Proteomes" id="UP000075883"/>
    </source>
</evidence>
<feature type="domain" description="C2H2-type" evidence="11">
    <location>
        <begin position="377"/>
        <end position="405"/>
    </location>
</feature>
<dbReference type="Pfam" id="PF00096">
    <property type="entry name" value="zf-C2H2"/>
    <property type="match status" value="5"/>
</dbReference>
<feature type="binding site" evidence="10">
    <location>
        <position position="17"/>
    </location>
    <ligand>
        <name>Zn(2+)</name>
        <dbReference type="ChEBI" id="CHEBI:29105"/>
    </ligand>
</feature>
<keyword evidence="6" id="KW-0805">Transcription regulation</keyword>
<dbReference type="GO" id="GO:0005634">
    <property type="term" value="C:nucleus"/>
    <property type="evidence" value="ECO:0007669"/>
    <property type="project" value="UniProtKB-SubCell"/>
</dbReference>
<dbReference type="STRING" id="139723.A0A182MRF3"/>
<evidence type="ECO:0000256" key="8">
    <source>
        <dbReference type="ARBA" id="ARBA00023242"/>
    </source>
</evidence>
<keyword evidence="3" id="KW-0677">Repeat</keyword>
<name>A0A182MRF3_9DIPT</name>
<dbReference type="SUPFAM" id="SSF57667">
    <property type="entry name" value="beta-beta-alpha zinc fingers"/>
    <property type="match status" value="3"/>
</dbReference>
<dbReference type="GO" id="GO:0010468">
    <property type="term" value="P:regulation of gene expression"/>
    <property type="evidence" value="ECO:0007669"/>
    <property type="project" value="TreeGrafter"/>
</dbReference>
<keyword evidence="4 9" id="KW-0863">Zinc-finger</keyword>
<dbReference type="SMART" id="SM00614">
    <property type="entry name" value="ZnF_BED"/>
    <property type="match status" value="1"/>
</dbReference>
<dbReference type="VEuPathDB" id="VectorBase:ACUA024480"/>
<dbReference type="PROSITE" id="PS50157">
    <property type="entry name" value="ZINC_FINGER_C2H2_2"/>
    <property type="match status" value="6"/>
</dbReference>
<feature type="domain" description="ZAD" evidence="12">
    <location>
        <begin position="15"/>
        <end position="89"/>
    </location>
</feature>
<dbReference type="GO" id="GO:0008270">
    <property type="term" value="F:zinc ion binding"/>
    <property type="evidence" value="ECO:0007669"/>
    <property type="project" value="UniProtKB-UniRule"/>
</dbReference>
<feature type="domain" description="C2H2-type" evidence="11">
    <location>
        <begin position="253"/>
        <end position="280"/>
    </location>
</feature>
<keyword evidence="7" id="KW-0804">Transcription</keyword>
<feature type="domain" description="C2H2-type" evidence="11">
    <location>
        <begin position="225"/>
        <end position="252"/>
    </location>
</feature>
<dbReference type="PANTHER" id="PTHR16515">
    <property type="entry name" value="PR DOMAIN ZINC FINGER PROTEIN"/>
    <property type="match status" value="1"/>
</dbReference>
<dbReference type="FunFam" id="3.30.160.60:FF:000012">
    <property type="entry name" value="RB-associated KRAB zinc finger protein-like"/>
    <property type="match status" value="1"/>
</dbReference>
<keyword evidence="2 10" id="KW-0479">Metal-binding</keyword>
<feature type="domain" description="C2H2-type" evidence="11">
    <location>
        <begin position="309"/>
        <end position="336"/>
    </location>
</feature>
<evidence type="ECO:0000256" key="4">
    <source>
        <dbReference type="ARBA" id="ARBA00022771"/>
    </source>
</evidence>
<evidence type="ECO:0000256" key="10">
    <source>
        <dbReference type="PROSITE-ProRule" id="PRU01263"/>
    </source>
</evidence>
<evidence type="ECO:0000256" key="2">
    <source>
        <dbReference type="ARBA" id="ARBA00022723"/>
    </source>
</evidence>
<dbReference type="SMART" id="SM00355">
    <property type="entry name" value="ZnF_C2H2"/>
    <property type="match status" value="6"/>
</dbReference>
<reference evidence="13" key="2">
    <citation type="submission" date="2020-05" db="UniProtKB">
        <authorList>
            <consortium name="EnsemblMetazoa"/>
        </authorList>
    </citation>
    <scope>IDENTIFICATION</scope>
    <source>
        <strain evidence="13">A-37</strain>
    </source>
</reference>
<evidence type="ECO:0000256" key="7">
    <source>
        <dbReference type="ARBA" id="ARBA00023163"/>
    </source>
</evidence>
<dbReference type="Proteomes" id="UP000075883">
    <property type="component" value="Unassembled WGS sequence"/>
</dbReference>
<evidence type="ECO:0000256" key="9">
    <source>
        <dbReference type="PROSITE-ProRule" id="PRU00042"/>
    </source>
</evidence>
<protein>
    <recommendedName>
        <fullName evidence="15">Protein krueppel</fullName>
    </recommendedName>
</protein>
<dbReference type="AlphaFoldDB" id="A0A182MRF3"/>
<dbReference type="InterPro" id="IPR012934">
    <property type="entry name" value="Znf_AD"/>
</dbReference>
<comment type="subcellular location">
    <subcellularLocation>
        <location evidence="1">Nucleus</location>
    </subcellularLocation>
</comment>
<evidence type="ECO:0000256" key="6">
    <source>
        <dbReference type="ARBA" id="ARBA00023015"/>
    </source>
</evidence>
<evidence type="ECO:0008006" key="15">
    <source>
        <dbReference type="Google" id="ProtNLM"/>
    </source>
</evidence>
<dbReference type="InterPro" id="IPR050331">
    <property type="entry name" value="Zinc_finger"/>
</dbReference>
<proteinExistence type="predicted"/>
<keyword evidence="8" id="KW-0539">Nucleus</keyword>
<dbReference type="Pfam" id="PF07776">
    <property type="entry name" value="zf-AD"/>
    <property type="match status" value="1"/>
</dbReference>
<feature type="binding site" evidence="10">
    <location>
        <position position="20"/>
    </location>
    <ligand>
        <name>Zn(2+)</name>
        <dbReference type="ChEBI" id="CHEBI:29105"/>
    </ligand>
</feature>
<sequence>MEEITLESVEIKFDLVCRFCLSDTDCLPVFLPDGNINNRLQKAFEIIASKVDENDGLPNNICGGCLQCIEDFVDFETNCSKSYEILMKYIHDATSSLDCGLERPIKAEHEEEILIDDIEAAEYTCNSVQEIPASDDDHTALEEDLVLDELELLEQTYSNEEHSIISKTDTVEQQENITDKSKNEELQTAASDPAAHALTNDAYIAACNAPVLHYFQRKDRKVAIVQCTYCDKTFRGRGTLRKHLRIHFQIRNYSCQVCDRTFTDRSSLRTHEVRHSGTKPFKCELCGRCCYTKPELRQHWVAVHAIRNHTCPICGKKFASKTTLQDHASVHAVERPFVCSTCGKSFKRNRNLIRHYQNHAKSKSMVRDEPEFGSNNTTCQYCDEVFEKPSTLLEHLKQQHRDEYEQSGMKIHLEVHQMGGSDALQIDYERHSADHHLIVFAHHDIVNHCAHLHNVGKRAATHLKPPYTYKKYFGIPTQERDQELIVDKARWQVQLGEPRTDHFQMAFHLGGVFVELSFRNLGQLG</sequence>
<dbReference type="PANTHER" id="PTHR16515:SF66">
    <property type="entry name" value="C2H2-TYPE DOMAIN-CONTAINING PROTEIN"/>
    <property type="match status" value="1"/>
</dbReference>
<dbReference type="InterPro" id="IPR013087">
    <property type="entry name" value="Znf_C2H2_type"/>
</dbReference>
<evidence type="ECO:0000259" key="11">
    <source>
        <dbReference type="PROSITE" id="PS50157"/>
    </source>
</evidence>
<evidence type="ECO:0000313" key="13">
    <source>
        <dbReference type="EnsemblMetazoa" id="ACUA024480-PA"/>
    </source>
</evidence>
<feature type="binding site" evidence="10">
    <location>
        <position position="65"/>
    </location>
    <ligand>
        <name>Zn(2+)</name>
        <dbReference type="ChEBI" id="CHEBI:29105"/>
    </ligand>
</feature>
<feature type="binding site" evidence="10">
    <location>
        <position position="62"/>
    </location>
    <ligand>
        <name>Zn(2+)</name>
        <dbReference type="ChEBI" id="CHEBI:29105"/>
    </ligand>
</feature>
<evidence type="ECO:0000256" key="3">
    <source>
        <dbReference type="ARBA" id="ARBA00022737"/>
    </source>
</evidence>
<dbReference type="SUPFAM" id="SSF57716">
    <property type="entry name" value="Glucocorticoid receptor-like (DNA-binding domain)"/>
    <property type="match status" value="1"/>
</dbReference>
<feature type="domain" description="C2H2-type" evidence="11">
    <location>
        <begin position="281"/>
        <end position="309"/>
    </location>
</feature>
<dbReference type="SMART" id="SM00868">
    <property type="entry name" value="zf-AD"/>
    <property type="match status" value="1"/>
</dbReference>
<organism evidence="13 14">
    <name type="scientific">Anopheles culicifacies</name>
    <dbReference type="NCBI Taxonomy" id="139723"/>
    <lineage>
        <taxon>Eukaryota</taxon>
        <taxon>Metazoa</taxon>
        <taxon>Ecdysozoa</taxon>
        <taxon>Arthropoda</taxon>
        <taxon>Hexapoda</taxon>
        <taxon>Insecta</taxon>
        <taxon>Pterygota</taxon>
        <taxon>Neoptera</taxon>
        <taxon>Endopterygota</taxon>
        <taxon>Diptera</taxon>
        <taxon>Nematocera</taxon>
        <taxon>Culicoidea</taxon>
        <taxon>Culicidae</taxon>
        <taxon>Anophelinae</taxon>
        <taxon>Anopheles</taxon>
        <taxon>culicifacies species complex</taxon>
    </lineage>
</organism>
<keyword evidence="14" id="KW-1185">Reference proteome</keyword>
<dbReference type="PROSITE" id="PS00028">
    <property type="entry name" value="ZINC_FINGER_C2H2_1"/>
    <property type="match status" value="5"/>
</dbReference>